<evidence type="ECO:0000256" key="6">
    <source>
        <dbReference type="ARBA" id="ARBA00022982"/>
    </source>
</evidence>
<comment type="function">
    <text evidence="7">Low-potential electron donor to a number of redox enzymes.</text>
</comment>
<dbReference type="NCBIfam" id="TIGR01752">
    <property type="entry name" value="flav_long"/>
    <property type="match status" value="1"/>
</dbReference>
<sequence>MKKIGLFYGTTGGRTTGVVDEFDFNLRDDVEIFDVANGIEKIKEFENLILVTPSYGFGELEAHWEAVIEDFKKIDLSGKTLALVGLGSQTTFGESFVGALEVLYKIIIKNGGKVIGLTSTDGYHFEECEAIVEGKFMGLVLDEENQDDMTPDRIYEWLEVIKSEFN</sequence>
<name>A0ABX9KLD2_9FUSO</name>
<reference evidence="9 10" key="1">
    <citation type="submission" date="2018-08" db="EMBL/GenBank/DDBJ databases">
        <title>Draft genome sequence of Psychrilyobacter sp. strain SD5 isolated from Black Sea water.</title>
        <authorList>
            <person name="Yadav S."/>
            <person name="Villanueva L."/>
            <person name="Damste J.S.S."/>
        </authorList>
    </citation>
    <scope>NUCLEOTIDE SEQUENCE [LARGE SCALE GENOMIC DNA]</scope>
    <source>
        <strain evidence="9 10">SD5</strain>
    </source>
</reference>
<feature type="domain" description="Flavodoxin-like" evidence="8">
    <location>
        <begin position="4"/>
        <end position="162"/>
    </location>
</feature>
<evidence type="ECO:0000256" key="7">
    <source>
        <dbReference type="PIRNR" id="PIRNR038996"/>
    </source>
</evidence>
<evidence type="ECO:0000256" key="1">
    <source>
        <dbReference type="ARBA" id="ARBA00001917"/>
    </source>
</evidence>
<dbReference type="Pfam" id="PF00258">
    <property type="entry name" value="Flavodoxin_1"/>
    <property type="match status" value="1"/>
</dbReference>
<evidence type="ECO:0000313" key="9">
    <source>
        <dbReference type="EMBL" id="REI43137.1"/>
    </source>
</evidence>
<evidence type="ECO:0000259" key="8">
    <source>
        <dbReference type="PROSITE" id="PS50902"/>
    </source>
</evidence>
<comment type="caution">
    <text evidence="9">The sequence shown here is derived from an EMBL/GenBank/DDBJ whole genome shotgun (WGS) entry which is preliminary data.</text>
</comment>
<dbReference type="PANTHER" id="PTHR42809">
    <property type="entry name" value="FLAVODOXIN 2"/>
    <property type="match status" value="1"/>
</dbReference>
<evidence type="ECO:0000256" key="4">
    <source>
        <dbReference type="ARBA" id="ARBA00022630"/>
    </source>
</evidence>
<dbReference type="EMBL" id="QUAJ01000001">
    <property type="protein sequence ID" value="REI43137.1"/>
    <property type="molecule type" value="Genomic_DNA"/>
</dbReference>
<keyword evidence="4 7" id="KW-0285">Flavoprotein</keyword>
<dbReference type="RefSeq" id="WP_114640857.1">
    <property type="nucleotide sequence ID" value="NZ_JAACIO010000001.1"/>
</dbReference>
<gene>
    <name evidence="9" type="ORF">DYH56_00350</name>
</gene>
<evidence type="ECO:0000256" key="5">
    <source>
        <dbReference type="ARBA" id="ARBA00022643"/>
    </source>
</evidence>
<organism evidence="9 10">
    <name type="scientific">Psychrilyobacter piezotolerans</name>
    <dbReference type="NCBI Taxonomy" id="2293438"/>
    <lineage>
        <taxon>Bacteria</taxon>
        <taxon>Fusobacteriati</taxon>
        <taxon>Fusobacteriota</taxon>
        <taxon>Fusobacteriia</taxon>
        <taxon>Fusobacteriales</taxon>
        <taxon>Fusobacteriaceae</taxon>
        <taxon>Psychrilyobacter</taxon>
    </lineage>
</organism>
<dbReference type="InterPro" id="IPR010086">
    <property type="entry name" value="Flavodoxin_lc"/>
</dbReference>
<comment type="cofactor">
    <cofactor evidence="1 7">
        <name>FMN</name>
        <dbReference type="ChEBI" id="CHEBI:58210"/>
    </cofactor>
</comment>
<evidence type="ECO:0000313" key="10">
    <source>
        <dbReference type="Proteomes" id="UP000263486"/>
    </source>
</evidence>
<protein>
    <recommendedName>
        <fullName evidence="7">Flavodoxin</fullName>
    </recommendedName>
</protein>
<keyword evidence="10" id="KW-1185">Reference proteome</keyword>
<dbReference type="InterPro" id="IPR050619">
    <property type="entry name" value="Flavodoxin"/>
</dbReference>
<comment type="similarity">
    <text evidence="2 7">Belongs to the flavodoxin family.</text>
</comment>
<dbReference type="PROSITE" id="PS50902">
    <property type="entry name" value="FLAVODOXIN_LIKE"/>
    <property type="match status" value="1"/>
</dbReference>
<keyword evidence="5 7" id="KW-0288">FMN</keyword>
<dbReference type="PIRSF" id="PIRSF038996">
    <property type="entry name" value="FldA"/>
    <property type="match status" value="1"/>
</dbReference>
<dbReference type="InterPro" id="IPR029039">
    <property type="entry name" value="Flavoprotein-like_sf"/>
</dbReference>
<dbReference type="NCBIfam" id="NF006739">
    <property type="entry name" value="PRK09267.1-5"/>
    <property type="match status" value="1"/>
</dbReference>
<accession>A0ABX9KLD2</accession>
<keyword evidence="3 7" id="KW-0813">Transport</keyword>
<keyword evidence="6 7" id="KW-0249">Electron transport</keyword>
<proteinExistence type="inferred from homology"/>
<evidence type="ECO:0000256" key="2">
    <source>
        <dbReference type="ARBA" id="ARBA00005267"/>
    </source>
</evidence>
<evidence type="ECO:0000256" key="3">
    <source>
        <dbReference type="ARBA" id="ARBA00022448"/>
    </source>
</evidence>
<dbReference type="Gene3D" id="3.40.50.360">
    <property type="match status" value="1"/>
</dbReference>
<dbReference type="SUPFAM" id="SSF52218">
    <property type="entry name" value="Flavoproteins"/>
    <property type="match status" value="1"/>
</dbReference>
<dbReference type="PANTHER" id="PTHR42809:SF1">
    <property type="entry name" value="FLAVODOXIN 1"/>
    <property type="match status" value="1"/>
</dbReference>
<dbReference type="Proteomes" id="UP000263486">
    <property type="component" value="Unassembled WGS sequence"/>
</dbReference>
<dbReference type="InterPro" id="IPR008254">
    <property type="entry name" value="Flavodoxin/NO_synth"/>
</dbReference>